<accession>A0ABW5NJZ1</accession>
<evidence type="ECO:0000256" key="1">
    <source>
        <dbReference type="ARBA" id="ARBA00006817"/>
    </source>
</evidence>
<dbReference type="Gene3D" id="3.30.530.20">
    <property type="match status" value="1"/>
</dbReference>
<comment type="similarity">
    <text evidence="1">Belongs to the AHA1 family.</text>
</comment>
<dbReference type="Pfam" id="PF08327">
    <property type="entry name" value="AHSA1"/>
    <property type="match status" value="1"/>
</dbReference>
<dbReference type="RefSeq" id="WP_380868830.1">
    <property type="nucleotide sequence ID" value="NZ_JBHUMA010000006.1"/>
</dbReference>
<proteinExistence type="inferred from homology"/>
<comment type="caution">
    <text evidence="3">The sequence shown here is derived from an EMBL/GenBank/DDBJ whole genome shotgun (WGS) entry which is preliminary data.</text>
</comment>
<dbReference type="CDD" id="cd07814">
    <property type="entry name" value="SRPBCC_CalC_Aha1-like"/>
    <property type="match status" value="1"/>
</dbReference>
<keyword evidence="4" id="KW-1185">Reference proteome</keyword>
<gene>
    <name evidence="3" type="ORF">ACFSQ3_07070</name>
</gene>
<protein>
    <submittedName>
        <fullName evidence="3">SRPBCC domain-containing protein</fullName>
    </submittedName>
</protein>
<dbReference type="EMBL" id="JBHUMA010000006">
    <property type="protein sequence ID" value="MFD2598710.1"/>
    <property type="molecule type" value="Genomic_DNA"/>
</dbReference>
<evidence type="ECO:0000313" key="4">
    <source>
        <dbReference type="Proteomes" id="UP001597393"/>
    </source>
</evidence>
<reference evidence="4" key="1">
    <citation type="journal article" date="2019" name="Int. J. Syst. Evol. Microbiol.">
        <title>The Global Catalogue of Microorganisms (GCM) 10K type strain sequencing project: providing services to taxonomists for standard genome sequencing and annotation.</title>
        <authorList>
            <consortium name="The Broad Institute Genomics Platform"/>
            <consortium name="The Broad Institute Genome Sequencing Center for Infectious Disease"/>
            <person name="Wu L."/>
            <person name="Ma J."/>
        </authorList>
    </citation>
    <scope>NUCLEOTIDE SEQUENCE [LARGE SCALE GENOMIC DNA]</scope>
    <source>
        <strain evidence="4">KCTC 42248</strain>
    </source>
</reference>
<name>A0ABW5NJZ1_9SPHI</name>
<dbReference type="SUPFAM" id="SSF55961">
    <property type="entry name" value="Bet v1-like"/>
    <property type="match status" value="1"/>
</dbReference>
<dbReference type="Proteomes" id="UP001597393">
    <property type="component" value="Unassembled WGS sequence"/>
</dbReference>
<dbReference type="InterPro" id="IPR023393">
    <property type="entry name" value="START-like_dom_sf"/>
</dbReference>
<feature type="domain" description="Activator of Hsp90 ATPase homologue 1/2-like C-terminal" evidence="2">
    <location>
        <begin position="16"/>
        <end position="146"/>
    </location>
</feature>
<evidence type="ECO:0000313" key="3">
    <source>
        <dbReference type="EMBL" id="MFD2598710.1"/>
    </source>
</evidence>
<organism evidence="3 4">
    <name type="scientific">Sphingobacterium corticis</name>
    <dbReference type="NCBI Taxonomy" id="1812823"/>
    <lineage>
        <taxon>Bacteria</taxon>
        <taxon>Pseudomonadati</taxon>
        <taxon>Bacteroidota</taxon>
        <taxon>Sphingobacteriia</taxon>
        <taxon>Sphingobacteriales</taxon>
        <taxon>Sphingobacteriaceae</taxon>
        <taxon>Sphingobacterium</taxon>
    </lineage>
</organism>
<evidence type="ECO:0000259" key="2">
    <source>
        <dbReference type="Pfam" id="PF08327"/>
    </source>
</evidence>
<sequence>MVKNNIEVTKEFTVDVASVYSAWTDQQKLKSWWKPLEKTLKHVDIKQGEKEVVYHFSDDNVDEKDLIIKSEYHEQVENERLEYSWNWYFDDLPIKDGFYTLKVTFEELENGSSITVVQENESEEEGVHPHSEGWEDALNQLKSYVESTHD</sequence>
<dbReference type="InterPro" id="IPR013538">
    <property type="entry name" value="ASHA1/2-like_C"/>
</dbReference>